<evidence type="ECO:0000256" key="1">
    <source>
        <dbReference type="SAM" id="Phobius"/>
    </source>
</evidence>
<feature type="transmembrane region" description="Helical" evidence="1">
    <location>
        <begin position="7"/>
        <end position="26"/>
    </location>
</feature>
<proteinExistence type="predicted"/>
<organism evidence="2 3">
    <name type="scientific">Aquibacillus koreensis</name>
    <dbReference type="NCBI Taxonomy" id="279446"/>
    <lineage>
        <taxon>Bacteria</taxon>
        <taxon>Bacillati</taxon>
        <taxon>Bacillota</taxon>
        <taxon>Bacilli</taxon>
        <taxon>Bacillales</taxon>
        <taxon>Bacillaceae</taxon>
        <taxon>Aquibacillus</taxon>
    </lineage>
</organism>
<gene>
    <name evidence="2" type="ORF">NC661_13620</name>
</gene>
<dbReference type="Proteomes" id="UP001145072">
    <property type="component" value="Unassembled WGS sequence"/>
</dbReference>
<evidence type="ECO:0000313" key="2">
    <source>
        <dbReference type="EMBL" id="MDC3421410.1"/>
    </source>
</evidence>
<dbReference type="EMBL" id="JAMQJZ010000010">
    <property type="protein sequence ID" value="MDC3421410.1"/>
    <property type="molecule type" value="Genomic_DNA"/>
</dbReference>
<evidence type="ECO:0000313" key="3">
    <source>
        <dbReference type="Proteomes" id="UP001145072"/>
    </source>
</evidence>
<protein>
    <submittedName>
        <fullName evidence="2">Uncharacterized protein</fullName>
    </submittedName>
</protein>
<sequence length="207" mass="24203">MKIKRQAVIFTVLGLGIITFLALWVSSERDNREYERYLSGELVNQIVPISSAPPYALSIIQDVLEKGEITKAQAAELENSFYYLAFDTQDITEMDMYLGRLGNYNDDEIVTINDEYRKFFMFLKDEMESNEVELTPEQLKEIEQMERLMQNYSKVVEDTLMFTGEAKVSGQPSKFFDYYLELGIQDDYWVELLKGYEKVTDSSYRLN</sequence>
<keyword evidence="3" id="KW-1185">Reference proteome</keyword>
<name>A0A9X3WM94_9BACI</name>
<keyword evidence="1" id="KW-0812">Transmembrane</keyword>
<dbReference type="AlphaFoldDB" id="A0A9X3WM94"/>
<accession>A0A9X3WM94</accession>
<dbReference type="RefSeq" id="WP_259869387.1">
    <property type="nucleotide sequence ID" value="NZ_JAMQJZ010000010.1"/>
</dbReference>
<comment type="caution">
    <text evidence="2">The sequence shown here is derived from an EMBL/GenBank/DDBJ whole genome shotgun (WGS) entry which is preliminary data.</text>
</comment>
<reference evidence="2" key="1">
    <citation type="submission" date="2022-06" db="EMBL/GenBank/DDBJ databases">
        <title>Aquibacillus sp. a new bacterium isolated from soil saline samples.</title>
        <authorList>
            <person name="Galisteo C."/>
            <person name="De La Haba R."/>
            <person name="Sanchez-Porro C."/>
            <person name="Ventosa A."/>
        </authorList>
    </citation>
    <scope>NUCLEOTIDE SEQUENCE</scope>
    <source>
        <strain evidence="2">JCM 12387</strain>
    </source>
</reference>
<keyword evidence="1" id="KW-1133">Transmembrane helix</keyword>
<keyword evidence="1" id="KW-0472">Membrane</keyword>